<dbReference type="Proteomes" id="UP000050761">
    <property type="component" value="Unassembled WGS sequence"/>
</dbReference>
<protein>
    <submittedName>
        <fullName evidence="1 3">Uncharacterized protein</fullName>
    </submittedName>
</protein>
<reference evidence="3" key="2">
    <citation type="submission" date="2019-09" db="UniProtKB">
        <authorList>
            <consortium name="WormBaseParasite"/>
        </authorList>
    </citation>
    <scope>IDENTIFICATION</scope>
</reference>
<proteinExistence type="predicted"/>
<gene>
    <name evidence="1" type="ORF">HPBE_LOCUS22814</name>
</gene>
<accession>A0A3P8CVG1</accession>
<dbReference type="WBParaSite" id="HPBE_0002281501-mRNA-1">
    <property type="protein sequence ID" value="HPBE_0002281501-mRNA-1"/>
    <property type="gene ID" value="HPBE_0002281501"/>
</dbReference>
<organism evidence="2 3">
    <name type="scientific">Heligmosomoides polygyrus</name>
    <name type="common">Parasitic roundworm</name>
    <dbReference type="NCBI Taxonomy" id="6339"/>
    <lineage>
        <taxon>Eukaryota</taxon>
        <taxon>Metazoa</taxon>
        <taxon>Ecdysozoa</taxon>
        <taxon>Nematoda</taxon>
        <taxon>Chromadorea</taxon>
        <taxon>Rhabditida</taxon>
        <taxon>Rhabditina</taxon>
        <taxon>Rhabditomorpha</taxon>
        <taxon>Strongyloidea</taxon>
        <taxon>Heligmosomidae</taxon>
        <taxon>Heligmosomoides</taxon>
    </lineage>
</organism>
<accession>A0A183GJG6</accession>
<dbReference type="EMBL" id="UZAH01034380">
    <property type="protein sequence ID" value="VDP34850.1"/>
    <property type="molecule type" value="Genomic_DNA"/>
</dbReference>
<dbReference type="OrthoDB" id="410104at2759"/>
<evidence type="ECO:0000313" key="1">
    <source>
        <dbReference type="EMBL" id="VDP34850.1"/>
    </source>
</evidence>
<sequence length="113" mass="13132">MNLEILLWTVPQRDLPHHLQPQVLPDRRLLCPKFYTGSDHRILRARTTINWDLYTSLIGLWEDAVMDSVDEEYDRFVTPLLSAFGKMPSWTTSMRNTTASCTISTIVLREPRA</sequence>
<name>A0A183GJG6_HELPZ</name>
<evidence type="ECO:0000313" key="3">
    <source>
        <dbReference type="WBParaSite" id="HPBE_0002281501-mRNA-1"/>
    </source>
</evidence>
<keyword evidence="2" id="KW-1185">Reference proteome</keyword>
<evidence type="ECO:0000313" key="2">
    <source>
        <dbReference type="Proteomes" id="UP000050761"/>
    </source>
</evidence>
<dbReference type="AlphaFoldDB" id="A0A183GJG6"/>
<reference evidence="1 2" key="1">
    <citation type="submission" date="2018-11" db="EMBL/GenBank/DDBJ databases">
        <authorList>
            <consortium name="Pathogen Informatics"/>
        </authorList>
    </citation>
    <scope>NUCLEOTIDE SEQUENCE [LARGE SCALE GENOMIC DNA]</scope>
</reference>